<protein>
    <submittedName>
        <fullName evidence="1">Uncharacterized protein</fullName>
    </submittedName>
</protein>
<accession>A0AAN9KG75</accession>
<reference evidence="1 2" key="1">
    <citation type="submission" date="2024-01" db="EMBL/GenBank/DDBJ databases">
        <title>The genomes of 5 underutilized Papilionoideae crops provide insights into root nodulation and disease resistanc.</title>
        <authorList>
            <person name="Jiang F."/>
        </authorList>
    </citation>
    <scope>NUCLEOTIDE SEQUENCE [LARGE SCALE GENOMIC DNA]</scope>
    <source>
        <strain evidence="1">LVBAO_FW01</strain>
        <tissue evidence="1">Leaves</tissue>
    </source>
</reference>
<evidence type="ECO:0000313" key="2">
    <source>
        <dbReference type="Proteomes" id="UP001367508"/>
    </source>
</evidence>
<comment type="caution">
    <text evidence="1">The sequence shown here is derived from an EMBL/GenBank/DDBJ whole genome shotgun (WGS) entry which is preliminary data.</text>
</comment>
<keyword evidence="2" id="KW-1185">Reference proteome</keyword>
<dbReference type="EMBL" id="JAYMYQ010000008">
    <property type="protein sequence ID" value="KAK7315881.1"/>
    <property type="molecule type" value="Genomic_DNA"/>
</dbReference>
<dbReference type="Proteomes" id="UP001367508">
    <property type="component" value="Unassembled WGS sequence"/>
</dbReference>
<name>A0AAN9KG75_CANGL</name>
<sequence>MHLATGAIRFYSSYSTNHANVQGMSCFLNSRHDSLMDPTSAEINFFAGPLLTTCMGREFSLHNSKVCHNIITPRHVKLSAKFWTQEPSTSREQNVPQPFFPSPCIQSNISFTCEDSTNHATMLLFFGQPLKVPYHLAAWTVVVRGSVGNV</sequence>
<dbReference type="AlphaFoldDB" id="A0AAN9KG75"/>
<gene>
    <name evidence="1" type="ORF">VNO77_34463</name>
</gene>
<evidence type="ECO:0000313" key="1">
    <source>
        <dbReference type="EMBL" id="KAK7315881.1"/>
    </source>
</evidence>
<organism evidence="1 2">
    <name type="scientific">Canavalia gladiata</name>
    <name type="common">Sword bean</name>
    <name type="synonym">Dolichos gladiatus</name>
    <dbReference type="NCBI Taxonomy" id="3824"/>
    <lineage>
        <taxon>Eukaryota</taxon>
        <taxon>Viridiplantae</taxon>
        <taxon>Streptophyta</taxon>
        <taxon>Embryophyta</taxon>
        <taxon>Tracheophyta</taxon>
        <taxon>Spermatophyta</taxon>
        <taxon>Magnoliopsida</taxon>
        <taxon>eudicotyledons</taxon>
        <taxon>Gunneridae</taxon>
        <taxon>Pentapetalae</taxon>
        <taxon>rosids</taxon>
        <taxon>fabids</taxon>
        <taxon>Fabales</taxon>
        <taxon>Fabaceae</taxon>
        <taxon>Papilionoideae</taxon>
        <taxon>50 kb inversion clade</taxon>
        <taxon>NPAAA clade</taxon>
        <taxon>indigoferoid/millettioid clade</taxon>
        <taxon>Phaseoleae</taxon>
        <taxon>Canavalia</taxon>
    </lineage>
</organism>
<proteinExistence type="predicted"/>